<evidence type="ECO:0000256" key="1">
    <source>
        <dbReference type="ARBA" id="ARBA00008668"/>
    </source>
</evidence>
<dbReference type="PANTHER" id="PTHR45648">
    <property type="entry name" value="GDSL LIPASE/ACYLHYDROLASE FAMILY PROTEIN (AFU_ORTHOLOGUE AFUA_4G14700)"/>
    <property type="match status" value="1"/>
</dbReference>
<evidence type="ECO:0000313" key="6">
    <source>
        <dbReference type="Proteomes" id="UP001163823"/>
    </source>
</evidence>
<organism evidence="5 6">
    <name type="scientific">Quillaja saponaria</name>
    <name type="common">Soap bark tree</name>
    <dbReference type="NCBI Taxonomy" id="32244"/>
    <lineage>
        <taxon>Eukaryota</taxon>
        <taxon>Viridiplantae</taxon>
        <taxon>Streptophyta</taxon>
        <taxon>Embryophyta</taxon>
        <taxon>Tracheophyta</taxon>
        <taxon>Spermatophyta</taxon>
        <taxon>Magnoliopsida</taxon>
        <taxon>eudicotyledons</taxon>
        <taxon>Gunneridae</taxon>
        <taxon>Pentapetalae</taxon>
        <taxon>rosids</taxon>
        <taxon>fabids</taxon>
        <taxon>Fabales</taxon>
        <taxon>Quillajaceae</taxon>
        <taxon>Quillaja</taxon>
    </lineage>
</organism>
<evidence type="ECO:0000313" key="5">
    <source>
        <dbReference type="EMBL" id="KAJ7944089.1"/>
    </source>
</evidence>
<dbReference type="AlphaFoldDB" id="A0AAD7KQX8"/>
<dbReference type="EMBL" id="JARAOO010000014">
    <property type="protein sequence ID" value="KAJ7944089.1"/>
    <property type="molecule type" value="Genomic_DNA"/>
</dbReference>
<feature type="chain" id="PRO_5042049827" evidence="4">
    <location>
        <begin position="16"/>
        <end position="366"/>
    </location>
</feature>
<sequence length="366" mass="40057">MLLTISVAMVGLGIMNNILVVCEPEAPVFIFGDSTVDVGTNNHLADSKARADFLFYGIDFLDSKPTGRFSNGLNTADWIAIELGFKKSPPPFLFLLQNDTQNFKKQILKGVNFASGGAGLLIDTGKSNFIRVIPMAEQIQQFATVHSNITEVLLNDNAEAMMNKSFFLISVGSNDIFDFFASNKNVTNDTQILQDFLNDLMSNYQNHLKNLIDLGARKFGIISVPAVGCCPVQLVINGTSGCMDGLNAFAQVFNTALSDLLQNLSSEFPDMKYSLGNSYEMTVSMITNPLPFGLNEVKFACCGNGTSFNAENPCSPDAQVCQERNKYLFWDQFHPTQAAARLAALTFFGGSPPYVSPFNFTQLVRA</sequence>
<accession>A0AAD7KQX8</accession>
<dbReference type="PANTHER" id="PTHR45648:SF180">
    <property type="entry name" value="OS04G0561800 PROTEIN"/>
    <property type="match status" value="1"/>
</dbReference>
<comment type="caution">
    <text evidence="5">The sequence shown here is derived from an EMBL/GenBank/DDBJ whole genome shotgun (WGS) entry which is preliminary data.</text>
</comment>
<keyword evidence="2" id="KW-0378">Hydrolase</keyword>
<keyword evidence="4" id="KW-0732">Signal</keyword>
<dbReference type="InterPro" id="IPR001087">
    <property type="entry name" value="GDSL"/>
</dbReference>
<gene>
    <name evidence="5" type="ORF">O6P43_033547</name>
</gene>
<proteinExistence type="inferred from homology"/>
<dbReference type="InterPro" id="IPR051058">
    <property type="entry name" value="GDSL_Est/Lipase"/>
</dbReference>
<keyword evidence="6" id="KW-1185">Reference proteome</keyword>
<dbReference type="SUPFAM" id="SSF52266">
    <property type="entry name" value="SGNH hydrolase"/>
    <property type="match status" value="1"/>
</dbReference>
<comment type="similarity">
    <text evidence="1">Belongs to the 'GDSL' lipolytic enzyme family.</text>
</comment>
<keyword evidence="3" id="KW-0442">Lipid degradation</keyword>
<evidence type="ECO:0000256" key="4">
    <source>
        <dbReference type="SAM" id="SignalP"/>
    </source>
</evidence>
<dbReference type="InterPro" id="IPR035669">
    <property type="entry name" value="SGNH_plant_lipase-like"/>
</dbReference>
<evidence type="ECO:0000256" key="2">
    <source>
        <dbReference type="ARBA" id="ARBA00022801"/>
    </source>
</evidence>
<dbReference type="KEGG" id="qsa:O6P43_033547"/>
<reference evidence="5" key="1">
    <citation type="journal article" date="2023" name="Science">
        <title>Elucidation of the pathway for biosynthesis of saponin adjuvants from the soapbark tree.</title>
        <authorList>
            <person name="Reed J."/>
            <person name="Orme A."/>
            <person name="El-Demerdash A."/>
            <person name="Owen C."/>
            <person name="Martin L.B.B."/>
            <person name="Misra R.C."/>
            <person name="Kikuchi S."/>
            <person name="Rejzek M."/>
            <person name="Martin A.C."/>
            <person name="Harkess A."/>
            <person name="Leebens-Mack J."/>
            <person name="Louveau T."/>
            <person name="Stephenson M.J."/>
            <person name="Osbourn A."/>
        </authorList>
    </citation>
    <scope>NUCLEOTIDE SEQUENCE</scope>
    <source>
        <strain evidence="5">S10</strain>
    </source>
</reference>
<protein>
    <submittedName>
        <fullName evidence="5">GDSL esterase/lipase</fullName>
    </submittedName>
</protein>
<evidence type="ECO:0000256" key="3">
    <source>
        <dbReference type="ARBA" id="ARBA00022963"/>
    </source>
</evidence>
<dbReference type="Proteomes" id="UP001163823">
    <property type="component" value="Chromosome 14"/>
</dbReference>
<dbReference type="GO" id="GO:0016042">
    <property type="term" value="P:lipid catabolic process"/>
    <property type="evidence" value="ECO:0007669"/>
    <property type="project" value="UniProtKB-KW"/>
</dbReference>
<dbReference type="GO" id="GO:0016788">
    <property type="term" value="F:hydrolase activity, acting on ester bonds"/>
    <property type="evidence" value="ECO:0007669"/>
    <property type="project" value="InterPro"/>
</dbReference>
<keyword evidence="3" id="KW-0443">Lipid metabolism</keyword>
<dbReference type="Gene3D" id="3.40.50.1110">
    <property type="entry name" value="SGNH hydrolase"/>
    <property type="match status" value="1"/>
</dbReference>
<dbReference type="Pfam" id="PF00657">
    <property type="entry name" value="Lipase_GDSL"/>
    <property type="match status" value="1"/>
</dbReference>
<feature type="signal peptide" evidence="4">
    <location>
        <begin position="1"/>
        <end position="15"/>
    </location>
</feature>
<dbReference type="InterPro" id="IPR036514">
    <property type="entry name" value="SGNH_hydro_sf"/>
</dbReference>
<name>A0AAD7KQX8_QUISA</name>
<dbReference type="CDD" id="cd01837">
    <property type="entry name" value="SGNH_plant_lipase_like"/>
    <property type="match status" value="1"/>
</dbReference>